<dbReference type="CDD" id="cd04301">
    <property type="entry name" value="NAT_SF"/>
    <property type="match status" value="1"/>
</dbReference>
<protein>
    <submittedName>
        <fullName evidence="2">GNAT family N-acetyltransferase</fullName>
        <ecNumber evidence="2">2.3.1.-</ecNumber>
    </submittedName>
</protein>
<dbReference type="SUPFAM" id="SSF55729">
    <property type="entry name" value="Acyl-CoA N-acyltransferases (Nat)"/>
    <property type="match status" value="1"/>
</dbReference>
<dbReference type="PROSITE" id="PS51186">
    <property type="entry name" value="GNAT"/>
    <property type="match status" value="1"/>
</dbReference>
<name>A0ABV8XJT4_9DEIO</name>
<organism evidence="2 3">
    <name type="scientific">Deinococcus navajonensis</name>
    <dbReference type="NCBI Taxonomy" id="309884"/>
    <lineage>
        <taxon>Bacteria</taxon>
        <taxon>Thermotogati</taxon>
        <taxon>Deinococcota</taxon>
        <taxon>Deinococci</taxon>
        <taxon>Deinococcales</taxon>
        <taxon>Deinococcaceae</taxon>
        <taxon>Deinococcus</taxon>
    </lineage>
</organism>
<keyword evidence="2" id="KW-0012">Acyltransferase</keyword>
<dbReference type="Proteomes" id="UP001595998">
    <property type="component" value="Unassembled WGS sequence"/>
</dbReference>
<dbReference type="Pfam" id="PF00583">
    <property type="entry name" value="Acetyltransf_1"/>
    <property type="match status" value="1"/>
</dbReference>
<evidence type="ECO:0000259" key="1">
    <source>
        <dbReference type="PROSITE" id="PS51186"/>
    </source>
</evidence>
<evidence type="ECO:0000313" key="2">
    <source>
        <dbReference type="EMBL" id="MFC4424953.1"/>
    </source>
</evidence>
<keyword evidence="3" id="KW-1185">Reference proteome</keyword>
<dbReference type="EMBL" id="JBHSEH010000004">
    <property type="protein sequence ID" value="MFC4424953.1"/>
    <property type="molecule type" value="Genomic_DNA"/>
</dbReference>
<dbReference type="Gene3D" id="3.40.630.30">
    <property type="match status" value="1"/>
</dbReference>
<sequence length="203" mass="23091">MSSGDTVRLERRTGEQIREVLGDLAQLRVSVFRAFPYLYEGSAEYEAGYLETYLQTPDSVAVLVRDGQRVVGASTALPLRAETAELRAPFEENGFNVDDVFYLAESVLLPAYRGRGLGVRFFEEREAHARALGRFTLTAFCAVERPEDHPRRPDGFVPLDGFWRRRGYHKHPELQTTLSWPDLDEQSASPKPMTFWLKSLHPS</sequence>
<feature type="domain" description="N-acetyltransferase" evidence="1">
    <location>
        <begin position="15"/>
        <end position="198"/>
    </location>
</feature>
<accession>A0ABV8XJT4</accession>
<dbReference type="GO" id="GO:0016746">
    <property type="term" value="F:acyltransferase activity"/>
    <property type="evidence" value="ECO:0007669"/>
    <property type="project" value="UniProtKB-KW"/>
</dbReference>
<comment type="caution">
    <text evidence="2">The sequence shown here is derived from an EMBL/GenBank/DDBJ whole genome shotgun (WGS) entry which is preliminary data.</text>
</comment>
<keyword evidence="2" id="KW-0808">Transferase</keyword>
<dbReference type="InterPro" id="IPR000182">
    <property type="entry name" value="GNAT_dom"/>
</dbReference>
<dbReference type="InterPro" id="IPR016181">
    <property type="entry name" value="Acyl_CoA_acyltransferase"/>
</dbReference>
<reference evidence="3" key="1">
    <citation type="journal article" date="2019" name="Int. J. Syst. Evol. Microbiol.">
        <title>The Global Catalogue of Microorganisms (GCM) 10K type strain sequencing project: providing services to taxonomists for standard genome sequencing and annotation.</title>
        <authorList>
            <consortium name="The Broad Institute Genomics Platform"/>
            <consortium name="The Broad Institute Genome Sequencing Center for Infectious Disease"/>
            <person name="Wu L."/>
            <person name="Ma J."/>
        </authorList>
    </citation>
    <scope>NUCLEOTIDE SEQUENCE [LARGE SCALE GENOMIC DNA]</scope>
    <source>
        <strain evidence="3">CCUG 56029</strain>
    </source>
</reference>
<dbReference type="EC" id="2.3.1.-" evidence="2"/>
<proteinExistence type="predicted"/>
<gene>
    <name evidence="2" type="ORF">ACFOZ9_01940</name>
</gene>
<evidence type="ECO:0000313" key="3">
    <source>
        <dbReference type="Proteomes" id="UP001595998"/>
    </source>
</evidence>
<dbReference type="RefSeq" id="WP_380035753.1">
    <property type="nucleotide sequence ID" value="NZ_JBHSEH010000004.1"/>
</dbReference>